<evidence type="ECO:0000259" key="3">
    <source>
        <dbReference type="Pfam" id="PF02525"/>
    </source>
</evidence>
<proteinExistence type="inferred from homology"/>
<dbReference type="SUPFAM" id="SSF52218">
    <property type="entry name" value="Flavoproteins"/>
    <property type="match status" value="1"/>
</dbReference>
<keyword evidence="2 4" id="KW-0560">Oxidoreductase</keyword>
<dbReference type="PANTHER" id="PTHR10204:SF34">
    <property type="entry name" value="NAD(P)H DEHYDROGENASE [QUINONE] 1 ISOFORM 1"/>
    <property type="match status" value="1"/>
</dbReference>
<feature type="domain" description="Flavodoxin-like fold" evidence="3">
    <location>
        <begin position="11"/>
        <end position="196"/>
    </location>
</feature>
<sequence length="217" mass="24237">MPHAAARSNPRHVVILCHPDQDSFNASVASTYAATVREMGHDVIVRDLYAMGFHPVLKAIERPGVDFHGFPDVEDELAILRDTDIFVLVYPIWFGTPPAMLKGYVERVLGSAVAPRAVFEGAAQGVLAGKRMISFTSSGLKAIWLDQMGQMRALIQCFDLYIEHAFDMKPSRHHHFGHVTPDMEAAFANQHLEELRVQARLIVAELDRERLADPVIL</sequence>
<evidence type="ECO:0000313" key="4">
    <source>
        <dbReference type="EMBL" id="MEN2784917.1"/>
    </source>
</evidence>
<dbReference type="Gene3D" id="3.40.50.360">
    <property type="match status" value="1"/>
</dbReference>
<dbReference type="InterPro" id="IPR051545">
    <property type="entry name" value="NAD(P)H_dehydrogenase_qn"/>
</dbReference>
<dbReference type="EC" id="1.-.-.-" evidence="4"/>
<evidence type="ECO:0000256" key="2">
    <source>
        <dbReference type="ARBA" id="ARBA00023002"/>
    </source>
</evidence>
<accession>A0ABU9XM73</accession>
<reference evidence="4 5" key="1">
    <citation type="submission" date="2024-05" db="EMBL/GenBank/DDBJ databases">
        <authorList>
            <person name="Liu Q."/>
            <person name="Xin Y.-H."/>
        </authorList>
    </citation>
    <scope>NUCLEOTIDE SEQUENCE [LARGE SCALE GENOMIC DNA]</scope>
    <source>
        <strain evidence="4 5">CGMCC 1.15349</strain>
    </source>
</reference>
<name>A0ABU9XM73_9SPHN</name>
<dbReference type="Proteomes" id="UP001404104">
    <property type="component" value="Unassembled WGS sequence"/>
</dbReference>
<dbReference type="PANTHER" id="PTHR10204">
    <property type="entry name" value="NAD P H OXIDOREDUCTASE-RELATED"/>
    <property type="match status" value="1"/>
</dbReference>
<comment type="similarity">
    <text evidence="1">Belongs to the NAD(P)H dehydrogenase (quinone) family.</text>
</comment>
<dbReference type="EMBL" id="JBDIMF010000001">
    <property type="protein sequence ID" value="MEN2784917.1"/>
    <property type="molecule type" value="Genomic_DNA"/>
</dbReference>
<evidence type="ECO:0000256" key="1">
    <source>
        <dbReference type="ARBA" id="ARBA00006252"/>
    </source>
</evidence>
<dbReference type="GO" id="GO:0016491">
    <property type="term" value="F:oxidoreductase activity"/>
    <property type="evidence" value="ECO:0007669"/>
    <property type="project" value="UniProtKB-KW"/>
</dbReference>
<comment type="caution">
    <text evidence="4">The sequence shown here is derived from an EMBL/GenBank/DDBJ whole genome shotgun (WGS) entry which is preliminary data.</text>
</comment>
<dbReference type="InterPro" id="IPR003680">
    <property type="entry name" value="Flavodoxin_fold"/>
</dbReference>
<dbReference type="InterPro" id="IPR029039">
    <property type="entry name" value="Flavoprotein-like_sf"/>
</dbReference>
<dbReference type="RefSeq" id="WP_345862297.1">
    <property type="nucleotide sequence ID" value="NZ_JBDIMF010000001.1"/>
</dbReference>
<protein>
    <submittedName>
        <fullName evidence="4">NAD(P)H-dependent oxidoreductase</fullName>
        <ecNumber evidence="4">1.-.-.-</ecNumber>
    </submittedName>
</protein>
<dbReference type="Pfam" id="PF02525">
    <property type="entry name" value="Flavodoxin_2"/>
    <property type="match status" value="1"/>
</dbReference>
<evidence type="ECO:0000313" key="5">
    <source>
        <dbReference type="Proteomes" id="UP001404104"/>
    </source>
</evidence>
<keyword evidence="5" id="KW-1185">Reference proteome</keyword>
<organism evidence="4 5">
    <name type="scientific">Sphingomonas qilianensis</name>
    <dbReference type="NCBI Taxonomy" id="1736690"/>
    <lineage>
        <taxon>Bacteria</taxon>
        <taxon>Pseudomonadati</taxon>
        <taxon>Pseudomonadota</taxon>
        <taxon>Alphaproteobacteria</taxon>
        <taxon>Sphingomonadales</taxon>
        <taxon>Sphingomonadaceae</taxon>
        <taxon>Sphingomonas</taxon>
    </lineage>
</organism>
<gene>
    <name evidence="4" type="ORF">ABC969_00580</name>
</gene>